<feature type="coiled-coil region" evidence="1">
    <location>
        <begin position="251"/>
        <end position="329"/>
    </location>
</feature>
<evidence type="ECO:0000313" key="3">
    <source>
        <dbReference type="EMBL" id="KAE8355728.1"/>
    </source>
</evidence>
<keyword evidence="1" id="KW-0175">Coiled coil</keyword>
<dbReference type="AlphaFoldDB" id="A0A5N6ZED9"/>
<dbReference type="PANTHER" id="PTHR38887:SF1">
    <property type="entry name" value="RAS MODIFICATION PROTEIN ERF4"/>
    <property type="match status" value="1"/>
</dbReference>
<gene>
    <name evidence="3" type="ORF">BDV28DRAFT_27638</name>
</gene>
<evidence type="ECO:0000313" key="4">
    <source>
        <dbReference type="Proteomes" id="UP000327118"/>
    </source>
</evidence>
<name>A0A5N6ZED9_9EURO</name>
<organism evidence="3 4">
    <name type="scientific">Aspergillus coremiiformis</name>
    <dbReference type="NCBI Taxonomy" id="138285"/>
    <lineage>
        <taxon>Eukaryota</taxon>
        <taxon>Fungi</taxon>
        <taxon>Dikarya</taxon>
        <taxon>Ascomycota</taxon>
        <taxon>Pezizomycotina</taxon>
        <taxon>Eurotiomycetes</taxon>
        <taxon>Eurotiomycetidae</taxon>
        <taxon>Eurotiales</taxon>
        <taxon>Aspergillaceae</taxon>
        <taxon>Aspergillus</taxon>
        <taxon>Aspergillus subgen. Circumdati</taxon>
    </lineage>
</organism>
<evidence type="ECO:0000256" key="1">
    <source>
        <dbReference type="SAM" id="Coils"/>
    </source>
</evidence>
<keyword evidence="4" id="KW-1185">Reference proteome</keyword>
<feature type="region of interest" description="Disordered" evidence="2">
    <location>
        <begin position="1"/>
        <end position="27"/>
    </location>
</feature>
<dbReference type="EMBL" id="ML739048">
    <property type="protein sequence ID" value="KAE8355728.1"/>
    <property type="molecule type" value="Genomic_DNA"/>
</dbReference>
<proteinExistence type="predicted"/>
<protein>
    <submittedName>
        <fullName evidence="3">Uncharacterized protein</fullName>
    </submittedName>
</protein>
<dbReference type="InterPro" id="IPR053221">
    <property type="entry name" value="Burnettramic_acid_biosynth"/>
</dbReference>
<reference evidence="4" key="1">
    <citation type="submission" date="2019-04" db="EMBL/GenBank/DDBJ databases">
        <title>Friends and foes A comparative genomics studyof 23 Aspergillus species from section Flavi.</title>
        <authorList>
            <consortium name="DOE Joint Genome Institute"/>
            <person name="Kjaerbolling I."/>
            <person name="Vesth T."/>
            <person name="Frisvad J.C."/>
            <person name="Nybo J.L."/>
            <person name="Theobald S."/>
            <person name="Kildgaard S."/>
            <person name="Isbrandt T."/>
            <person name="Kuo A."/>
            <person name="Sato A."/>
            <person name="Lyhne E.K."/>
            <person name="Kogle M.E."/>
            <person name="Wiebenga A."/>
            <person name="Kun R.S."/>
            <person name="Lubbers R.J."/>
            <person name="Makela M.R."/>
            <person name="Barry K."/>
            <person name="Chovatia M."/>
            <person name="Clum A."/>
            <person name="Daum C."/>
            <person name="Haridas S."/>
            <person name="He G."/>
            <person name="LaButti K."/>
            <person name="Lipzen A."/>
            <person name="Mondo S."/>
            <person name="Riley R."/>
            <person name="Salamov A."/>
            <person name="Simmons B.A."/>
            <person name="Magnuson J.K."/>
            <person name="Henrissat B."/>
            <person name="Mortensen U.H."/>
            <person name="Larsen T.O."/>
            <person name="Devries R.P."/>
            <person name="Grigoriev I.V."/>
            <person name="Machida M."/>
            <person name="Baker S.E."/>
            <person name="Andersen M.R."/>
        </authorList>
    </citation>
    <scope>NUCLEOTIDE SEQUENCE [LARGE SCALE GENOMIC DNA]</scope>
    <source>
        <strain evidence="4">CBS 553.77</strain>
    </source>
</reference>
<dbReference type="Proteomes" id="UP000327118">
    <property type="component" value="Unassembled WGS sequence"/>
</dbReference>
<evidence type="ECO:0000256" key="2">
    <source>
        <dbReference type="SAM" id="MobiDB-lite"/>
    </source>
</evidence>
<sequence length="382" mass="43231">MKDQTPNPNKPDAHTTPPPPTYTPKNLIQNQTTDNAYRPSAILPKPIVIPQTAHTYHGTIYRPFMRAYAPALEKHGIGKSDFLAFVDGLNEVWLANPYLQALGATGTLVGFVPLGLPFQVAGLGVRVAAEYGSVKVSQVRTQAYMRMANEELFRPRGLRVQVLKTRGMMAAVGVPGEVLELVGREEEVGEEREREDPQTRRMEAVREFVLPVVVVEEEKEKKGGSGVKENWIQRAADQQEKWLTEKQNQLLVGKREKAGRWMREAEEAEREWNAKIEEVERAKEAVRARARARLEGPLGESAAGRGIVQEDLEKDLKQWDRTLQKLIKEREKKVTKMMQKGERQLQQVETKESRIAQKVMWVVVTADDGSGFQNHLLEDSDH</sequence>
<dbReference type="OrthoDB" id="3068835at2759"/>
<accession>A0A5N6ZED9</accession>
<dbReference type="PANTHER" id="PTHR38887">
    <property type="entry name" value="CHROMOSOME 21, WHOLE GENOME SHOTGUN SEQUENCE"/>
    <property type="match status" value="1"/>
</dbReference>